<protein>
    <submittedName>
        <fullName evidence="2">Uu.00g005050.m01.CDS01</fullName>
    </submittedName>
</protein>
<dbReference type="AlphaFoldDB" id="A0AAI8YIV2"/>
<proteinExistence type="predicted"/>
<feature type="chain" id="PRO_5042586665" evidence="1">
    <location>
        <begin position="23"/>
        <end position="80"/>
    </location>
</feature>
<feature type="signal peptide" evidence="1">
    <location>
        <begin position="1"/>
        <end position="22"/>
    </location>
</feature>
<evidence type="ECO:0000313" key="2">
    <source>
        <dbReference type="EMBL" id="CAJ2506375.1"/>
    </source>
</evidence>
<dbReference type="EMBL" id="CAUWAG010000008">
    <property type="protein sequence ID" value="CAJ2506375.1"/>
    <property type="molecule type" value="Genomic_DNA"/>
</dbReference>
<dbReference type="Proteomes" id="UP001295740">
    <property type="component" value="Unassembled WGS sequence"/>
</dbReference>
<name>A0AAI8YIV2_9PEZI</name>
<reference evidence="2" key="1">
    <citation type="submission" date="2023-10" db="EMBL/GenBank/DDBJ databases">
        <authorList>
            <person name="Hackl T."/>
        </authorList>
    </citation>
    <scope>NUCLEOTIDE SEQUENCE</scope>
</reference>
<evidence type="ECO:0000256" key="1">
    <source>
        <dbReference type="SAM" id="SignalP"/>
    </source>
</evidence>
<gene>
    <name evidence="2" type="ORF">KHLLAP_LOCUS6843</name>
</gene>
<sequence>MTDFAAMKRTIAIIGLVAVVSSQSIPGIPDCAAHCIDHSRADWTNCAFGGYLCISFSQQLFTCFRWRSNPHPYGRSITGN</sequence>
<accession>A0AAI8YIV2</accession>
<organism evidence="2 3">
    <name type="scientific">Anthostomella pinea</name>
    <dbReference type="NCBI Taxonomy" id="933095"/>
    <lineage>
        <taxon>Eukaryota</taxon>
        <taxon>Fungi</taxon>
        <taxon>Dikarya</taxon>
        <taxon>Ascomycota</taxon>
        <taxon>Pezizomycotina</taxon>
        <taxon>Sordariomycetes</taxon>
        <taxon>Xylariomycetidae</taxon>
        <taxon>Xylariales</taxon>
        <taxon>Xylariaceae</taxon>
        <taxon>Anthostomella</taxon>
    </lineage>
</organism>
<keyword evidence="1" id="KW-0732">Signal</keyword>
<keyword evidence="3" id="KW-1185">Reference proteome</keyword>
<evidence type="ECO:0000313" key="3">
    <source>
        <dbReference type="Proteomes" id="UP001295740"/>
    </source>
</evidence>
<comment type="caution">
    <text evidence="2">The sequence shown here is derived from an EMBL/GenBank/DDBJ whole genome shotgun (WGS) entry which is preliminary data.</text>
</comment>